<accession>A0A933GM00</accession>
<gene>
    <name evidence="1" type="ORF">HY730_08305</name>
</gene>
<evidence type="ECO:0000313" key="2">
    <source>
        <dbReference type="Proteomes" id="UP000772181"/>
    </source>
</evidence>
<dbReference type="Proteomes" id="UP000772181">
    <property type="component" value="Unassembled WGS sequence"/>
</dbReference>
<reference evidence="1" key="1">
    <citation type="submission" date="2020-07" db="EMBL/GenBank/DDBJ databases">
        <title>Huge and variable diversity of episymbiotic CPR bacteria and DPANN archaea in groundwater ecosystems.</title>
        <authorList>
            <person name="He C.Y."/>
            <person name="Keren R."/>
            <person name="Whittaker M."/>
            <person name="Farag I.F."/>
            <person name="Doudna J."/>
            <person name="Cate J.H.D."/>
            <person name="Banfield J.F."/>
        </authorList>
    </citation>
    <scope>NUCLEOTIDE SEQUENCE</scope>
    <source>
        <strain evidence="1">NC_groundwater_1482_Ag_S-0.65um_47_24</strain>
    </source>
</reference>
<name>A0A933GM00_UNCTE</name>
<sequence>MTLLFVFVLVFTLVADVRLGRKLFAAQPKRVKTKRIEIEPPNAWVVNKSSEERLAYKVPKSFLANHPDYMGSDLKFRITCDDDVIPVEGTFSIDDKAQILFPPHILVQINKSQMIRFEILD</sequence>
<proteinExistence type="predicted"/>
<protein>
    <submittedName>
        <fullName evidence="1">Uncharacterized protein</fullName>
    </submittedName>
</protein>
<organism evidence="1 2">
    <name type="scientific">Tectimicrobiota bacterium</name>
    <dbReference type="NCBI Taxonomy" id="2528274"/>
    <lineage>
        <taxon>Bacteria</taxon>
        <taxon>Pseudomonadati</taxon>
        <taxon>Nitrospinota/Tectimicrobiota group</taxon>
        <taxon>Candidatus Tectimicrobiota</taxon>
    </lineage>
</organism>
<comment type="caution">
    <text evidence="1">The sequence shown here is derived from an EMBL/GenBank/DDBJ whole genome shotgun (WGS) entry which is preliminary data.</text>
</comment>
<dbReference type="AlphaFoldDB" id="A0A933GM00"/>
<dbReference type="EMBL" id="JACQWF010000368">
    <property type="protein sequence ID" value="MBI4596361.1"/>
    <property type="molecule type" value="Genomic_DNA"/>
</dbReference>
<evidence type="ECO:0000313" key="1">
    <source>
        <dbReference type="EMBL" id="MBI4596361.1"/>
    </source>
</evidence>